<dbReference type="EMBL" id="JACHGZ010000004">
    <property type="protein sequence ID" value="MBB5148219.1"/>
    <property type="molecule type" value="Genomic_DNA"/>
</dbReference>
<name>A0A840PP01_URETH</name>
<dbReference type="SUPFAM" id="SSF52206">
    <property type="entry name" value="Hypothetical protein MTH538"/>
    <property type="match status" value="1"/>
</dbReference>
<organism evidence="2 3">
    <name type="scientific">Ureibacillus thermosphaericus</name>
    <dbReference type="NCBI Taxonomy" id="51173"/>
    <lineage>
        <taxon>Bacteria</taxon>
        <taxon>Bacillati</taxon>
        <taxon>Bacillota</taxon>
        <taxon>Bacilli</taxon>
        <taxon>Bacillales</taxon>
        <taxon>Caryophanaceae</taxon>
        <taxon>Ureibacillus</taxon>
    </lineage>
</organism>
<evidence type="ECO:0000313" key="2">
    <source>
        <dbReference type="EMBL" id="MBB5148219.1"/>
    </source>
</evidence>
<dbReference type="InterPro" id="IPR015032">
    <property type="entry name" value="ThsB__TIR-like_domain"/>
</dbReference>
<dbReference type="InterPro" id="IPR036490">
    <property type="entry name" value="ThsB_TIR-like_sf"/>
</dbReference>
<sequence>MGKKVFVSYKSEPEDTRYKNLLVAWSENDNGYFDIKFNDMSVGVSINSENANYIKSVIKNRIKESSVFLILVGKNTHNSDWCKWEIDKAVELGKKIVAVKINKSYTPPANLYGIGAEWAMSFTYDAIKKALDS</sequence>
<protein>
    <recommendedName>
        <fullName evidence="1">Thoeris protein ThsB TIR-like domain-containing protein</fullName>
    </recommendedName>
</protein>
<dbReference type="AlphaFoldDB" id="A0A840PP01"/>
<feature type="domain" description="Thoeris protein ThsB TIR-like" evidence="1">
    <location>
        <begin position="6"/>
        <end position="103"/>
    </location>
</feature>
<comment type="caution">
    <text evidence="2">The sequence shown here is derived from an EMBL/GenBank/DDBJ whole genome shotgun (WGS) entry which is preliminary data.</text>
</comment>
<dbReference type="Pfam" id="PF08937">
    <property type="entry name" value="ThsB_TIR"/>
    <property type="match status" value="1"/>
</dbReference>
<evidence type="ECO:0000313" key="3">
    <source>
        <dbReference type="Proteomes" id="UP000557217"/>
    </source>
</evidence>
<dbReference type="RefSeq" id="WP_168412057.1">
    <property type="nucleotide sequence ID" value="NZ_JAAXPW010000006.1"/>
</dbReference>
<dbReference type="Gene3D" id="3.40.50.11200">
    <property type="match status" value="1"/>
</dbReference>
<accession>A0A840PP01</accession>
<evidence type="ECO:0000259" key="1">
    <source>
        <dbReference type="Pfam" id="PF08937"/>
    </source>
</evidence>
<gene>
    <name evidence="2" type="ORF">HNR36_000604</name>
</gene>
<dbReference type="Proteomes" id="UP000557217">
    <property type="component" value="Unassembled WGS sequence"/>
</dbReference>
<proteinExistence type="predicted"/>
<keyword evidence="3" id="KW-1185">Reference proteome</keyword>
<reference evidence="2 3" key="1">
    <citation type="submission" date="2020-08" db="EMBL/GenBank/DDBJ databases">
        <title>Genomic Encyclopedia of Type Strains, Phase IV (KMG-IV): sequencing the most valuable type-strain genomes for metagenomic binning, comparative biology and taxonomic classification.</title>
        <authorList>
            <person name="Goeker M."/>
        </authorList>
    </citation>
    <scope>NUCLEOTIDE SEQUENCE [LARGE SCALE GENOMIC DNA]</scope>
    <source>
        <strain evidence="2 3">DSM 10633</strain>
    </source>
</reference>